<feature type="transmembrane region" description="Helical" evidence="2">
    <location>
        <begin position="326"/>
        <end position="346"/>
    </location>
</feature>
<gene>
    <name evidence="3" type="ORF">ETAA1_23580</name>
</gene>
<evidence type="ECO:0000256" key="1">
    <source>
        <dbReference type="SAM" id="MobiDB-lite"/>
    </source>
</evidence>
<protein>
    <recommendedName>
        <fullName evidence="5">PepSY domain-containing protein</fullName>
    </recommendedName>
</protein>
<accession>A0A517XSB6</accession>
<keyword evidence="4" id="KW-1185">Reference proteome</keyword>
<dbReference type="InterPro" id="IPR005625">
    <property type="entry name" value="PepSY-ass_TM"/>
</dbReference>
<feature type="compositionally biased region" description="Gly residues" evidence="1">
    <location>
        <begin position="177"/>
        <end position="186"/>
    </location>
</feature>
<sequence>MSTVWLDPTEVEPAPTAAPRPRPLHKRLMHVVRRLHLYLGLFLFPWAVLYGVTAFLFNHPAAFSDQPTTTFGPAATAGTALAEAPAPTAVAEAVVAKLNEQQTPATPYKLAGAAKFARDFAFATVKADSQTVSVLLDVKNGGGTVRVTPPAVEKAEPEKAPFATGAAKAGGRDKGGKGGTRGGMKGGATNAPGEGVKLPDQLHDRFKAAVPTILERTGFPTGEVTVTSVPDISFPVEADGRTWTASYNPQTGAVSGSPEGAAPATELGWRRFLLRLHTTHGYPGEQTARWFWAVVVDVMAGTMCFWGVSGLVMWWQLKGTRKLGAVVLVFSAAAATVLTLGIHAALTG</sequence>
<dbReference type="AlphaFoldDB" id="A0A517XSB6"/>
<dbReference type="Proteomes" id="UP000319576">
    <property type="component" value="Chromosome"/>
</dbReference>
<dbReference type="EMBL" id="CP036273">
    <property type="protein sequence ID" value="QDU20406.1"/>
    <property type="molecule type" value="Genomic_DNA"/>
</dbReference>
<feature type="transmembrane region" description="Helical" evidence="2">
    <location>
        <begin position="290"/>
        <end position="314"/>
    </location>
</feature>
<reference evidence="3 4" key="1">
    <citation type="submission" date="2019-02" db="EMBL/GenBank/DDBJ databases">
        <title>Deep-cultivation of Planctomycetes and their phenomic and genomic characterization uncovers novel biology.</title>
        <authorList>
            <person name="Wiegand S."/>
            <person name="Jogler M."/>
            <person name="Boedeker C."/>
            <person name="Pinto D."/>
            <person name="Vollmers J."/>
            <person name="Rivas-Marin E."/>
            <person name="Kohn T."/>
            <person name="Peeters S.H."/>
            <person name="Heuer A."/>
            <person name="Rast P."/>
            <person name="Oberbeckmann S."/>
            <person name="Bunk B."/>
            <person name="Jeske O."/>
            <person name="Meyerdierks A."/>
            <person name="Storesund J.E."/>
            <person name="Kallscheuer N."/>
            <person name="Luecker S."/>
            <person name="Lage O.M."/>
            <person name="Pohl T."/>
            <person name="Merkel B.J."/>
            <person name="Hornburger P."/>
            <person name="Mueller R.-W."/>
            <person name="Bruemmer F."/>
            <person name="Labrenz M."/>
            <person name="Spormann A.M."/>
            <person name="Op den Camp H."/>
            <person name="Overmann J."/>
            <person name="Amann R."/>
            <person name="Jetten M.S.M."/>
            <person name="Mascher T."/>
            <person name="Medema M.H."/>
            <person name="Devos D.P."/>
            <person name="Kaster A.-K."/>
            <person name="Ovreas L."/>
            <person name="Rohde M."/>
            <person name="Galperin M.Y."/>
            <person name="Jogler C."/>
        </authorList>
    </citation>
    <scope>NUCLEOTIDE SEQUENCE [LARGE SCALE GENOMIC DNA]</scope>
    <source>
        <strain evidence="3 4">ETA_A1</strain>
    </source>
</reference>
<feature type="transmembrane region" description="Helical" evidence="2">
    <location>
        <begin position="35"/>
        <end position="57"/>
    </location>
</feature>
<feature type="region of interest" description="Disordered" evidence="1">
    <location>
        <begin position="1"/>
        <end position="20"/>
    </location>
</feature>
<keyword evidence="2" id="KW-0812">Transmembrane</keyword>
<keyword evidence="2" id="KW-1133">Transmembrane helix</keyword>
<keyword evidence="2" id="KW-0472">Membrane</keyword>
<evidence type="ECO:0008006" key="5">
    <source>
        <dbReference type="Google" id="ProtNLM"/>
    </source>
</evidence>
<name>A0A517XSB6_9BACT</name>
<dbReference type="KEGG" id="uli:ETAA1_23580"/>
<dbReference type="RefSeq" id="WP_238389421.1">
    <property type="nucleotide sequence ID" value="NZ_CP036273.1"/>
</dbReference>
<evidence type="ECO:0000256" key="2">
    <source>
        <dbReference type="SAM" id="Phobius"/>
    </source>
</evidence>
<feature type="region of interest" description="Disordered" evidence="1">
    <location>
        <begin position="147"/>
        <end position="197"/>
    </location>
</feature>
<evidence type="ECO:0000313" key="4">
    <source>
        <dbReference type="Proteomes" id="UP000319576"/>
    </source>
</evidence>
<evidence type="ECO:0000313" key="3">
    <source>
        <dbReference type="EMBL" id="QDU20406.1"/>
    </source>
</evidence>
<organism evidence="3 4">
    <name type="scientific">Urbifossiella limnaea</name>
    <dbReference type="NCBI Taxonomy" id="2528023"/>
    <lineage>
        <taxon>Bacteria</taxon>
        <taxon>Pseudomonadati</taxon>
        <taxon>Planctomycetota</taxon>
        <taxon>Planctomycetia</taxon>
        <taxon>Gemmatales</taxon>
        <taxon>Gemmataceae</taxon>
        <taxon>Urbifossiella</taxon>
    </lineage>
</organism>
<dbReference type="Pfam" id="PF03929">
    <property type="entry name" value="PepSY_TM"/>
    <property type="match status" value="1"/>
</dbReference>
<proteinExistence type="predicted"/>